<evidence type="ECO:0000313" key="4">
    <source>
        <dbReference type="Proteomes" id="UP001596481"/>
    </source>
</evidence>
<sequence length="100" mass="10982">MSPFNLSEDTLKDLLVNIIPLGIIVFFMVTFLVFQPFGGGSLRTTLMSQMLLVVPLVTLGALTYVSGRLIQSEEQRDSEHEAEVREGPEPATQVEGEQSA</sequence>
<feature type="transmembrane region" description="Helical" evidence="2">
    <location>
        <begin position="14"/>
        <end position="34"/>
    </location>
</feature>
<evidence type="ECO:0000313" key="3">
    <source>
        <dbReference type="EMBL" id="MFC7203205.1"/>
    </source>
</evidence>
<comment type="caution">
    <text evidence="3">The sequence shown here is derived from an EMBL/GenBank/DDBJ whole genome shotgun (WGS) entry which is preliminary data.</text>
</comment>
<evidence type="ECO:0000256" key="2">
    <source>
        <dbReference type="SAM" id="Phobius"/>
    </source>
</evidence>
<keyword evidence="2" id="KW-0812">Transmembrane</keyword>
<dbReference type="Proteomes" id="UP001596481">
    <property type="component" value="Unassembled WGS sequence"/>
</dbReference>
<keyword evidence="2" id="KW-0472">Membrane</keyword>
<organism evidence="3 4">
    <name type="scientific">Haloferax namakaokahaiae</name>
    <dbReference type="NCBI Taxonomy" id="1748331"/>
    <lineage>
        <taxon>Archaea</taxon>
        <taxon>Methanobacteriati</taxon>
        <taxon>Methanobacteriota</taxon>
        <taxon>Stenosarchaea group</taxon>
        <taxon>Halobacteria</taxon>
        <taxon>Halobacteriales</taxon>
        <taxon>Haloferacaceae</taxon>
        <taxon>Haloferax</taxon>
    </lineage>
</organism>
<accession>A0ABD5ZD46</accession>
<evidence type="ECO:0000256" key="1">
    <source>
        <dbReference type="SAM" id="MobiDB-lite"/>
    </source>
</evidence>
<keyword evidence="2" id="KW-1133">Transmembrane helix</keyword>
<feature type="region of interest" description="Disordered" evidence="1">
    <location>
        <begin position="73"/>
        <end position="100"/>
    </location>
</feature>
<dbReference type="RefSeq" id="WP_390222545.1">
    <property type="nucleotide sequence ID" value="NZ_JBHTAA010000002.1"/>
</dbReference>
<protein>
    <submittedName>
        <fullName evidence="3">DUF6684 family protein</fullName>
    </submittedName>
</protein>
<name>A0ABD5ZD46_9EURY</name>
<dbReference type="EMBL" id="JBHTAA010000002">
    <property type="protein sequence ID" value="MFC7203205.1"/>
    <property type="molecule type" value="Genomic_DNA"/>
</dbReference>
<dbReference type="AlphaFoldDB" id="A0ABD5ZD46"/>
<feature type="compositionally biased region" description="Basic and acidic residues" evidence="1">
    <location>
        <begin position="73"/>
        <end position="88"/>
    </location>
</feature>
<proteinExistence type="predicted"/>
<keyword evidence="4" id="KW-1185">Reference proteome</keyword>
<feature type="transmembrane region" description="Helical" evidence="2">
    <location>
        <begin position="46"/>
        <end position="66"/>
    </location>
</feature>
<reference evidence="3 4" key="1">
    <citation type="journal article" date="2019" name="Int. J. Syst. Evol. Microbiol.">
        <title>The Global Catalogue of Microorganisms (GCM) 10K type strain sequencing project: providing services to taxonomists for standard genome sequencing and annotation.</title>
        <authorList>
            <consortium name="The Broad Institute Genomics Platform"/>
            <consortium name="The Broad Institute Genome Sequencing Center for Infectious Disease"/>
            <person name="Wu L."/>
            <person name="Ma J."/>
        </authorList>
    </citation>
    <scope>NUCLEOTIDE SEQUENCE [LARGE SCALE GENOMIC DNA]</scope>
    <source>
        <strain evidence="3 4">DSM 29988</strain>
    </source>
</reference>
<dbReference type="Pfam" id="PF20389">
    <property type="entry name" value="DUF6684"/>
    <property type="match status" value="1"/>
</dbReference>
<gene>
    <name evidence="3" type="ORF">ACFQJC_06740</name>
</gene>
<dbReference type="InterPro" id="IPR046506">
    <property type="entry name" value="DUF6684"/>
</dbReference>